<sequence>EKVVLYLQDFGVQLSEIIGFSDSSFRYHIDNKKKYFEYIGQMLIKEMPGGIKADKAILAYCLKHDNALLVSQDLMREYYKYLPNRGWILDRRVAILIVDDEIYLIPMYDDINSQKPENTKNKKVNRKKSEVSNLDVLQIIEDTDKDLEFDFYD</sequence>
<feature type="non-terminal residue" evidence="1">
    <location>
        <position position="1"/>
    </location>
</feature>
<gene>
    <name evidence="1" type="ORF">S03H2_28024</name>
</gene>
<dbReference type="AlphaFoldDB" id="X1I7V0"/>
<accession>X1I7V0</accession>
<protein>
    <submittedName>
        <fullName evidence="1">Uncharacterized protein</fullName>
    </submittedName>
</protein>
<dbReference type="EMBL" id="BARU01016876">
    <property type="protein sequence ID" value="GAH53648.1"/>
    <property type="molecule type" value="Genomic_DNA"/>
</dbReference>
<evidence type="ECO:0000313" key="1">
    <source>
        <dbReference type="EMBL" id="GAH53648.1"/>
    </source>
</evidence>
<proteinExistence type="predicted"/>
<comment type="caution">
    <text evidence="1">The sequence shown here is derived from an EMBL/GenBank/DDBJ whole genome shotgun (WGS) entry which is preliminary data.</text>
</comment>
<organism evidence="1">
    <name type="scientific">marine sediment metagenome</name>
    <dbReference type="NCBI Taxonomy" id="412755"/>
    <lineage>
        <taxon>unclassified sequences</taxon>
        <taxon>metagenomes</taxon>
        <taxon>ecological metagenomes</taxon>
    </lineage>
</organism>
<name>X1I7V0_9ZZZZ</name>
<reference evidence="1" key="1">
    <citation type="journal article" date="2014" name="Front. Microbiol.">
        <title>High frequency of phylogenetically diverse reductive dehalogenase-homologous genes in deep subseafloor sedimentary metagenomes.</title>
        <authorList>
            <person name="Kawai M."/>
            <person name="Futagami T."/>
            <person name="Toyoda A."/>
            <person name="Takaki Y."/>
            <person name="Nishi S."/>
            <person name="Hori S."/>
            <person name="Arai W."/>
            <person name="Tsubouchi T."/>
            <person name="Morono Y."/>
            <person name="Uchiyama I."/>
            <person name="Ito T."/>
            <person name="Fujiyama A."/>
            <person name="Inagaki F."/>
            <person name="Takami H."/>
        </authorList>
    </citation>
    <scope>NUCLEOTIDE SEQUENCE</scope>
    <source>
        <strain evidence="1">Expedition CK06-06</strain>
    </source>
</reference>